<dbReference type="Proteomes" id="UP000290218">
    <property type="component" value="Unassembled WGS sequence"/>
</dbReference>
<dbReference type="AlphaFoldDB" id="A0A4Q1CA76"/>
<dbReference type="OrthoDB" id="9798841at2"/>
<sequence length="237" mass="25670">MNPLLRLLAVGTLFTATLAHAASAFEGKLSLNITAGKGKPQVMDYSIKENAIRIDMQADGQSFASIMDLKKMEMMMLMPSEKMYMVMQLKGTVEKAAKKMEGKEPDIEKTGRTETILGYKCDEYVTKDKNSTTELWIAEGLGVFMGLGENGGGGGPMGGMFGGKKKAGASWEEKFKGKPGFPLRVVSRDGKSKETFRMEATKVEPGSLPASLFQPPAGWQKFQMPNMGDMLKGMGGG</sequence>
<dbReference type="InterPro" id="IPR025524">
    <property type="entry name" value="DUF4412"/>
</dbReference>
<evidence type="ECO:0000313" key="4">
    <source>
        <dbReference type="Proteomes" id="UP000290218"/>
    </source>
</evidence>
<dbReference type="RefSeq" id="WP_129047116.1">
    <property type="nucleotide sequence ID" value="NZ_SDHX01000001.1"/>
</dbReference>
<dbReference type="EMBL" id="SDHX01000001">
    <property type="protein sequence ID" value="RXK55751.1"/>
    <property type="molecule type" value="Genomic_DNA"/>
</dbReference>
<reference evidence="3 4" key="1">
    <citation type="submission" date="2019-01" db="EMBL/GenBank/DDBJ databases">
        <title>Lacunisphaera sp. strain TWA-58.</title>
        <authorList>
            <person name="Chen W.-M."/>
        </authorList>
    </citation>
    <scope>NUCLEOTIDE SEQUENCE [LARGE SCALE GENOMIC DNA]</scope>
    <source>
        <strain evidence="3 4">TWA-58</strain>
    </source>
</reference>
<feature type="domain" description="DUF4412" evidence="2">
    <location>
        <begin position="25"/>
        <end position="219"/>
    </location>
</feature>
<feature type="chain" id="PRO_5020301871" evidence="1">
    <location>
        <begin position="22"/>
        <end position="237"/>
    </location>
</feature>
<evidence type="ECO:0000259" key="2">
    <source>
        <dbReference type="Pfam" id="PF14371"/>
    </source>
</evidence>
<feature type="signal peptide" evidence="1">
    <location>
        <begin position="1"/>
        <end position="21"/>
    </location>
</feature>
<protein>
    <submittedName>
        <fullName evidence="3">DUF4412 domain-containing protein</fullName>
    </submittedName>
</protein>
<organism evidence="3 4">
    <name type="scientific">Oleiharenicola lentus</name>
    <dbReference type="NCBI Taxonomy" id="2508720"/>
    <lineage>
        <taxon>Bacteria</taxon>
        <taxon>Pseudomonadati</taxon>
        <taxon>Verrucomicrobiota</taxon>
        <taxon>Opitutia</taxon>
        <taxon>Opitutales</taxon>
        <taxon>Opitutaceae</taxon>
        <taxon>Oleiharenicola</taxon>
    </lineage>
</organism>
<keyword evidence="4" id="KW-1185">Reference proteome</keyword>
<accession>A0A4Q1CA76</accession>
<dbReference type="Pfam" id="PF14371">
    <property type="entry name" value="DUF4412"/>
    <property type="match status" value="1"/>
</dbReference>
<evidence type="ECO:0000256" key="1">
    <source>
        <dbReference type="SAM" id="SignalP"/>
    </source>
</evidence>
<name>A0A4Q1CA76_9BACT</name>
<gene>
    <name evidence="3" type="ORF">ESB00_07660</name>
</gene>
<comment type="caution">
    <text evidence="3">The sequence shown here is derived from an EMBL/GenBank/DDBJ whole genome shotgun (WGS) entry which is preliminary data.</text>
</comment>
<proteinExistence type="predicted"/>
<keyword evidence="1" id="KW-0732">Signal</keyword>
<evidence type="ECO:0000313" key="3">
    <source>
        <dbReference type="EMBL" id="RXK55751.1"/>
    </source>
</evidence>